<evidence type="ECO:0000256" key="2">
    <source>
        <dbReference type="SAM" id="Phobius"/>
    </source>
</evidence>
<keyword evidence="2" id="KW-1133">Transmembrane helix</keyword>
<keyword evidence="2" id="KW-0812">Transmembrane</keyword>
<dbReference type="Proteomes" id="UP001172630">
    <property type="component" value="Unassembled WGS sequence"/>
</dbReference>
<feature type="transmembrane region" description="Helical" evidence="2">
    <location>
        <begin position="114"/>
        <end position="134"/>
    </location>
</feature>
<comment type="similarity">
    <text evidence="1">Belongs to the HemJ family.</text>
</comment>
<comment type="catalytic activity">
    <reaction evidence="1">
        <text>protoporphyrinogen IX + 3 A = protoporphyrin IX + 3 AH2</text>
        <dbReference type="Rhea" id="RHEA:62000"/>
        <dbReference type="ChEBI" id="CHEBI:13193"/>
        <dbReference type="ChEBI" id="CHEBI:17499"/>
        <dbReference type="ChEBI" id="CHEBI:57306"/>
        <dbReference type="ChEBI" id="CHEBI:57307"/>
    </reaction>
</comment>
<dbReference type="InterPro" id="IPR005265">
    <property type="entry name" value="HemJ-like"/>
</dbReference>
<evidence type="ECO:0000256" key="1">
    <source>
        <dbReference type="PIRNR" id="PIRNR004638"/>
    </source>
</evidence>
<comment type="pathway">
    <text evidence="1">Porphyrin-containing compound metabolism; protoporphyrin-IX biosynthesis; protoporphyrin-IX from protoporphyrinogen-IX: step 1/1.</text>
</comment>
<keyword evidence="1" id="KW-1003">Cell membrane</keyword>
<feature type="transmembrane region" description="Helical" evidence="2">
    <location>
        <begin position="6"/>
        <end position="27"/>
    </location>
</feature>
<feature type="transmembrane region" description="Helical" evidence="2">
    <location>
        <begin position="79"/>
        <end position="102"/>
    </location>
</feature>
<keyword evidence="1" id="KW-0349">Heme</keyword>
<protein>
    <recommendedName>
        <fullName evidence="1">Protoporphyrinogen IX oxidase</fullName>
        <ecNumber evidence="1">1.3.99.-</ecNumber>
    </recommendedName>
</protein>
<accession>A0ABT7KLS3</accession>
<keyword evidence="1" id="KW-0408">Iron</keyword>
<organism evidence="3 4">
    <name type="scientific">Rhizobium calliandrae</name>
    <dbReference type="NCBI Taxonomy" id="1312182"/>
    <lineage>
        <taxon>Bacteria</taxon>
        <taxon>Pseudomonadati</taxon>
        <taxon>Pseudomonadota</taxon>
        <taxon>Alphaproteobacteria</taxon>
        <taxon>Hyphomicrobiales</taxon>
        <taxon>Rhizobiaceae</taxon>
        <taxon>Rhizobium/Agrobacterium group</taxon>
        <taxon>Rhizobium</taxon>
    </lineage>
</organism>
<dbReference type="PIRSF" id="PIRSF004638">
    <property type="entry name" value="UCP004638"/>
    <property type="match status" value="1"/>
</dbReference>
<dbReference type="RefSeq" id="WP_285882537.1">
    <property type="nucleotide sequence ID" value="NZ_JARFYN010000044.1"/>
</dbReference>
<name>A0ABT7KLS3_9HYPH</name>
<feature type="transmembrane region" description="Helical" evidence="2">
    <location>
        <begin position="48"/>
        <end position="73"/>
    </location>
</feature>
<keyword evidence="1 2" id="KW-0472">Membrane</keyword>
<dbReference type="EMBL" id="JARFYN010000044">
    <property type="protein sequence ID" value="MDL2409097.1"/>
    <property type="molecule type" value="Genomic_DNA"/>
</dbReference>
<comment type="function">
    <text evidence="1">Catalyzes the oxidation of protoporphyrinogen IX to protoporphyrin IX.</text>
</comment>
<keyword evidence="1" id="KW-0479">Metal-binding</keyword>
<evidence type="ECO:0000313" key="3">
    <source>
        <dbReference type="EMBL" id="MDL2409097.1"/>
    </source>
</evidence>
<dbReference type="EC" id="1.3.99.-" evidence="1"/>
<keyword evidence="4" id="KW-1185">Reference proteome</keyword>
<evidence type="ECO:0000313" key="4">
    <source>
        <dbReference type="Proteomes" id="UP001172630"/>
    </source>
</evidence>
<comment type="cofactor">
    <cofactor evidence="1">
        <name>heme b</name>
        <dbReference type="ChEBI" id="CHEBI:60344"/>
    </cofactor>
    <text evidence="1">Binds 1 heme b (iron(II)-protoporphyrin IX) group per subunit.</text>
</comment>
<proteinExistence type="inferred from homology"/>
<dbReference type="Pfam" id="PF03653">
    <property type="entry name" value="UPF0093"/>
    <property type="match status" value="1"/>
</dbReference>
<gene>
    <name evidence="3" type="ORF">PY650_26370</name>
</gene>
<reference evidence="3" key="1">
    <citation type="submission" date="2023-06" db="EMBL/GenBank/DDBJ databases">
        <title>Phylogenetic Diversity of Rhizobium strains.</title>
        <authorList>
            <person name="Moura F.T."/>
            <person name="Helene L.C.F."/>
            <person name="Hungria M."/>
        </authorList>
    </citation>
    <scope>NUCLEOTIDE SEQUENCE</scope>
    <source>
        <strain evidence="3">CCGE524</strain>
    </source>
</reference>
<comment type="caution">
    <text evidence="3">The sequence shown here is derived from an EMBL/GenBank/DDBJ whole genome shotgun (WGS) entry which is preliminary data.</text>
</comment>
<sequence>MYLYVKAVHVFAVILFIAGILATAFALRTVTTMPHDTGAARRFGEIVLRWDGLVTTPALAVIWVAGLTMAFGAGWSTSLWLLLKLVPAALLTGLHTIQGIALKRQLQAVHTTALITWAPLAILLAFAAIDWLAVTKPF</sequence>